<dbReference type="VEuPathDB" id="FungiDB:MAPG_01865"/>
<dbReference type="GO" id="GO:0046872">
    <property type="term" value="F:metal ion binding"/>
    <property type="evidence" value="ECO:0007669"/>
    <property type="project" value="UniProtKB-KW"/>
</dbReference>
<name>A0A0H2TH24_MAGP6</name>
<dbReference type="OrthoDB" id="5985073at2759"/>
<dbReference type="Pfam" id="PF00187">
    <property type="entry name" value="Chitin_bind_1"/>
    <property type="match status" value="1"/>
</dbReference>
<dbReference type="GO" id="GO:0008061">
    <property type="term" value="F:chitin binding"/>
    <property type="evidence" value="ECO:0007669"/>
    <property type="project" value="UniProtKB-UniRule"/>
</dbReference>
<evidence type="ECO:0000256" key="10">
    <source>
        <dbReference type="SAM" id="SignalP"/>
    </source>
</evidence>
<evidence type="ECO:0000256" key="1">
    <source>
        <dbReference type="ARBA" id="ARBA00001941"/>
    </source>
</evidence>
<dbReference type="CDD" id="cd11618">
    <property type="entry name" value="ChtBD1_1"/>
    <property type="match status" value="1"/>
</dbReference>
<feature type="compositionally biased region" description="Gly residues" evidence="9">
    <location>
        <begin position="134"/>
        <end position="145"/>
    </location>
</feature>
<dbReference type="PANTHER" id="PTHR46471:SF2">
    <property type="entry name" value="CHITIN DEACETYLASE-RELATED"/>
    <property type="match status" value="1"/>
</dbReference>
<dbReference type="GO" id="GO:0016787">
    <property type="term" value="F:hydrolase activity"/>
    <property type="evidence" value="ECO:0007669"/>
    <property type="project" value="UniProtKB-KW"/>
</dbReference>
<dbReference type="SUPFAM" id="SSF57016">
    <property type="entry name" value="Plant lectins/antimicrobial peptides"/>
    <property type="match status" value="2"/>
</dbReference>
<evidence type="ECO:0000256" key="8">
    <source>
        <dbReference type="PROSITE-ProRule" id="PRU00261"/>
    </source>
</evidence>
<keyword evidence="3" id="KW-0479">Metal-binding</keyword>
<feature type="signal peptide" evidence="10">
    <location>
        <begin position="1"/>
        <end position="17"/>
    </location>
</feature>
<dbReference type="PANTHER" id="PTHR46471">
    <property type="entry name" value="CHITIN DEACETYLASE"/>
    <property type="match status" value="1"/>
</dbReference>
<keyword evidence="2 8" id="KW-0147">Chitin-binding</keyword>
<evidence type="ECO:0000256" key="7">
    <source>
        <dbReference type="ARBA" id="ARBA00023285"/>
    </source>
</evidence>
<keyword evidence="8" id="KW-1015">Disulfide bond</keyword>
<feature type="domain" description="Chitin-binding type-1" evidence="11">
    <location>
        <begin position="79"/>
        <end position="125"/>
    </location>
</feature>
<keyword evidence="6" id="KW-0119">Carbohydrate metabolism</keyword>
<keyword evidence="7" id="KW-0170">Cobalt</keyword>
<proteinExistence type="predicted"/>
<comment type="cofactor">
    <cofactor evidence="1">
        <name>Co(2+)</name>
        <dbReference type="ChEBI" id="CHEBI:48828"/>
    </cofactor>
</comment>
<gene>
    <name evidence="12" type="ORF">MAPG_01865</name>
</gene>
<comment type="caution">
    <text evidence="8">Lacks conserved residue(s) required for the propagation of feature annotation.</text>
</comment>
<organism evidence="12">
    <name type="scientific">Magnaporthiopsis poae (strain ATCC 64411 / 73-15)</name>
    <name type="common">Kentucky bluegrass fungus</name>
    <name type="synonym">Magnaporthe poae</name>
    <dbReference type="NCBI Taxonomy" id="644358"/>
    <lineage>
        <taxon>Eukaryota</taxon>
        <taxon>Fungi</taxon>
        <taxon>Dikarya</taxon>
        <taxon>Ascomycota</taxon>
        <taxon>Pezizomycotina</taxon>
        <taxon>Sordariomycetes</taxon>
        <taxon>Sordariomycetidae</taxon>
        <taxon>Magnaporthales</taxon>
        <taxon>Magnaporthaceae</taxon>
        <taxon>Magnaporthiopsis</taxon>
    </lineage>
</organism>
<evidence type="ECO:0000256" key="3">
    <source>
        <dbReference type="ARBA" id="ARBA00022723"/>
    </source>
</evidence>
<dbReference type="EMBL" id="GL876966">
    <property type="protein sequence ID" value="KLU82797.1"/>
    <property type="molecule type" value="Genomic_DNA"/>
</dbReference>
<dbReference type="InterPro" id="IPR001002">
    <property type="entry name" value="Chitin-bd_1"/>
</dbReference>
<dbReference type="InterPro" id="IPR036861">
    <property type="entry name" value="Endochitinase-like_sf"/>
</dbReference>
<evidence type="ECO:0000313" key="12">
    <source>
        <dbReference type="EMBL" id="KLU82797.1"/>
    </source>
</evidence>
<evidence type="ECO:0000256" key="2">
    <source>
        <dbReference type="ARBA" id="ARBA00022669"/>
    </source>
</evidence>
<keyword evidence="4 10" id="KW-0732">Signal</keyword>
<evidence type="ECO:0000256" key="4">
    <source>
        <dbReference type="ARBA" id="ARBA00022729"/>
    </source>
</evidence>
<feature type="region of interest" description="Disordered" evidence="9">
    <location>
        <begin position="134"/>
        <end position="175"/>
    </location>
</feature>
<dbReference type="AlphaFoldDB" id="A0A0H2TH24"/>
<sequence length="175" mass="17242">MTFKLLALAALAAVASAIVSPDYTCGGDKKYTCPETAEFKCCSSYGWCGSSKAFCGNGCQKAFGKCDDVAAGSENVSQDGTCGGPNNYSCKGSEFGDCCSSYGYCGTSILHCGEGCNTKFGTCNPGIGNGNGNGNSNGNGAGGGNKPSVSAPDAAASDASKPSASPAADPPTKPS</sequence>
<feature type="domain" description="Chitin-binding type-1" evidence="11">
    <location>
        <begin position="22"/>
        <end position="68"/>
    </location>
</feature>
<protein>
    <recommendedName>
        <fullName evidence="11">Chitin-binding type-1 domain-containing protein</fullName>
    </recommendedName>
</protein>
<dbReference type="SMART" id="SM00270">
    <property type="entry name" value="ChtBD1"/>
    <property type="match status" value="2"/>
</dbReference>
<evidence type="ECO:0000256" key="9">
    <source>
        <dbReference type="SAM" id="MobiDB-lite"/>
    </source>
</evidence>
<evidence type="ECO:0000256" key="6">
    <source>
        <dbReference type="ARBA" id="ARBA00023277"/>
    </source>
</evidence>
<dbReference type="PROSITE" id="PS50941">
    <property type="entry name" value="CHIT_BIND_I_2"/>
    <property type="match status" value="2"/>
</dbReference>
<evidence type="ECO:0000256" key="5">
    <source>
        <dbReference type="ARBA" id="ARBA00022801"/>
    </source>
</evidence>
<keyword evidence="5" id="KW-0378">Hydrolase</keyword>
<feature type="disulfide bond" evidence="8">
    <location>
        <begin position="41"/>
        <end position="55"/>
    </location>
</feature>
<evidence type="ECO:0000259" key="11">
    <source>
        <dbReference type="PROSITE" id="PS50941"/>
    </source>
</evidence>
<feature type="compositionally biased region" description="Low complexity" evidence="9">
    <location>
        <begin position="146"/>
        <end position="167"/>
    </location>
</feature>
<feature type="chain" id="PRO_5005202316" description="Chitin-binding type-1 domain-containing protein" evidence="10">
    <location>
        <begin position="18"/>
        <end position="175"/>
    </location>
</feature>
<reference evidence="12" key="2">
    <citation type="submission" date="2011-03" db="EMBL/GenBank/DDBJ databases">
        <title>Annotation of Magnaporthe poae ATCC 64411.</title>
        <authorList>
            <person name="Ma L.-J."/>
            <person name="Dead R."/>
            <person name="Young S.K."/>
            <person name="Zeng Q."/>
            <person name="Gargeya S."/>
            <person name="Fitzgerald M."/>
            <person name="Haas B."/>
            <person name="Abouelleil A."/>
            <person name="Alvarado L."/>
            <person name="Arachchi H.M."/>
            <person name="Berlin A."/>
            <person name="Brown A."/>
            <person name="Chapman S.B."/>
            <person name="Chen Z."/>
            <person name="Dunbar C."/>
            <person name="Freedman E."/>
            <person name="Gearin G."/>
            <person name="Gellesch M."/>
            <person name="Goldberg J."/>
            <person name="Griggs A."/>
            <person name="Gujja S."/>
            <person name="Heiman D."/>
            <person name="Howarth C."/>
            <person name="Larson L."/>
            <person name="Lui A."/>
            <person name="MacDonald P.J.P."/>
            <person name="Mehta T."/>
            <person name="Montmayeur A."/>
            <person name="Murphy C."/>
            <person name="Neiman D."/>
            <person name="Pearson M."/>
            <person name="Priest M."/>
            <person name="Roberts A."/>
            <person name="Saif S."/>
            <person name="Shea T."/>
            <person name="Shenoy N."/>
            <person name="Sisk P."/>
            <person name="Stolte C."/>
            <person name="Sykes S."/>
            <person name="Yandava C."/>
            <person name="Wortman J."/>
            <person name="Nusbaum C."/>
            <person name="Birren B."/>
        </authorList>
    </citation>
    <scope>NUCLEOTIDE SEQUENCE</scope>
    <source>
        <strain evidence="12">ATCC 64411</strain>
    </source>
</reference>
<reference evidence="12" key="1">
    <citation type="submission" date="2010-05" db="EMBL/GenBank/DDBJ databases">
        <title>The Genome Sequence of Magnaporthe poae strain ATCC 64411.</title>
        <authorList>
            <consortium name="The Broad Institute Genome Sequencing Platform"/>
            <consortium name="Broad Institute Genome Sequencing Center for Infectious Disease"/>
            <person name="Ma L.-J."/>
            <person name="Dead R."/>
            <person name="Young S."/>
            <person name="Zeng Q."/>
            <person name="Koehrsen M."/>
            <person name="Alvarado L."/>
            <person name="Berlin A."/>
            <person name="Chapman S.B."/>
            <person name="Chen Z."/>
            <person name="Freedman E."/>
            <person name="Gellesch M."/>
            <person name="Goldberg J."/>
            <person name="Griggs A."/>
            <person name="Gujja S."/>
            <person name="Heilman E.R."/>
            <person name="Heiman D."/>
            <person name="Hepburn T."/>
            <person name="Howarth C."/>
            <person name="Jen D."/>
            <person name="Larson L."/>
            <person name="Mehta T."/>
            <person name="Neiman D."/>
            <person name="Pearson M."/>
            <person name="Roberts A."/>
            <person name="Saif S."/>
            <person name="Shea T."/>
            <person name="Shenoy N."/>
            <person name="Sisk P."/>
            <person name="Stolte C."/>
            <person name="Sykes S."/>
            <person name="Walk T."/>
            <person name="White J."/>
            <person name="Yandava C."/>
            <person name="Haas B."/>
            <person name="Nusbaum C."/>
            <person name="Birren B."/>
        </authorList>
    </citation>
    <scope>NUCLEOTIDE SEQUENCE</scope>
    <source>
        <strain evidence="12">ATCC 64411</strain>
    </source>
</reference>
<feature type="non-terminal residue" evidence="12">
    <location>
        <position position="175"/>
    </location>
</feature>
<accession>A0A0H2TH24</accession>
<dbReference type="Gene3D" id="3.30.60.10">
    <property type="entry name" value="Endochitinase-like"/>
    <property type="match status" value="2"/>
</dbReference>
<feature type="disulfide bond" evidence="8">
    <location>
        <begin position="98"/>
        <end position="112"/>
    </location>
</feature>